<reference evidence="2 3" key="1">
    <citation type="submission" date="2009-01" db="EMBL/GenBank/DDBJ databases">
        <title>Complete sequence of chromosome of Methylobacterium nodulans ORS 2060.</title>
        <authorList>
            <consortium name="US DOE Joint Genome Institute"/>
            <person name="Lucas S."/>
            <person name="Copeland A."/>
            <person name="Lapidus A."/>
            <person name="Glavina del Rio T."/>
            <person name="Dalin E."/>
            <person name="Tice H."/>
            <person name="Bruce D."/>
            <person name="Goodwin L."/>
            <person name="Pitluck S."/>
            <person name="Sims D."/>
            <person name="Brettin T."/>
            <person name="Detter J.C."/>
            <person name="Han C."/>
            <person name="Larimer F."/>
            <person name="Land M."/>
            <person name="Hauser L."/>
            <person name="Kyrpides N."/>
            <person name="Ivanova N."/>
            <person name="Marx C.J."/>
            <person name="Richardson P."/>
        </authorList>
    </citation>
    <scope>NUCLEOTIDE SEQUENCE [LARGE SCALE GENOMIC DNA]</scope>
    <source>
        <strain evidence="3">LMG 21967 / CNCM I-2342 / ORS 2060</strain>
    </source>
</reference>
<protein>
    <submittedName>
        <fullName evidence="2">Uncharacterized protein</fullName>
    </submittedName>
</protein>
<dbReference type="Proteomes" id="UP000008207">
    <property type="component" value="Chromosome"/>
</dbReference>
<accession>B8ICX8</accession>
<name>B8ICX8_METNO</name>
<dbReference type="AlphaFoldDB" id="B8ICX8"/>
<sequence>MTSIAAVLEPARAPLAWTGPGPCPHGEAASRPVEPDEAVSAAGNPEDDLFRAVEADLRHAGFLVD</sequence>
<proteinExistence type="predicted"/>
<evidence type="ECO:0000313" key="3">
    <source>
        <dbReference type="Proteomes" id="UP000008207"/>
    </source>
</evidence>
<dbReference type="STRING" id="460265.Mnod_4502"/>
<dbReference type="EMBL" id="CP001349">
    <property type="protein sequence ID" value="ACL59370.1"/>
    <property type="molecule type" value="Genomic_DNA"/>
</dbReference>
<evidence type="ECO:0000256" key="1">
    <source>
        <dbReference type="SAM" id="MobiDB-lite"/>
    </source>
</evidence>
<evidence type="ECO:0000313" key="2">
    <source>
        <dbReference type="EMBL" id="ACL59370.1"/>
    </source>
</evidence>
<organism evidence="2 3">
    <name type="scientific">Methylobacterium nodulans (strain LMG 21967 / CNCM I-2342 / ORS 2060)</name>
    <dbReference type="NCBI Taxonomy" id="460265"/>
    <lineage>
        <taxon>Bacteria</taxon>
        <taxon>Pseudomonadati</taxon>
        <taxon>Pseudomonadota</taxon>
        <taxon>Alphaproteobacteria</taxon>
        <taxon>Hyphomicrobiales</taxon>
        <taxon>Methylobacteriaceae</taxon>
        <taxon>Methylobacterium</taxon>
    </lineage>
</organism>
<keyword evidence="3" id="KW-1185">Reference proteome</keyword>
<dbReference type="HOGENOM" id="CLU_2844860_0_0_5"/>
<feature type="region of interest" description="Disordered" evidence="1">
    <location>
        <begin position="10"/>
        <end position="46"/>
    </location>
</feature>
<dbReference type="KEGG" id="mno:Mnod_4502"/>
<dbReference type="RefSeq" id="WP_015931008.1">
    <property type="nucleotide sequence ID" value="NC_011894.1"/>
</dbReference>
<gene>
    <name evidence="2" type="ordered locus">Mnod_4502</name>
</gene>